<accession>A0ABT7T0Z3</accession>
<keyword evidence="3" id="KW-1185">Reference proteome</keyword>
<dbReference type="Proteomes" id="UP001234343">
    <property type="component" value="Unassembled WGS sequence"/>
</dbReference>
<dbReference type="Pfam" id="PF04168">
    <property type="entry name" value="Alpha-E"/>
    <property type="match status" value="1"/>
</dbReference>
<evidence type="ECO:0000313" key="2">
    <source>
        <dbReference type="EMBL" id="MDM7862116.1"/>
    </source>
</evidence>
<comment type="caution">
    <text evidence="2">The sequence shown here is derived from an EMBL/GenBank/DDBJ whole genome shotgun (WGS) entry which is preliminary data.</text>
</comment>
<dbReference type="EMBL" id="JAUCBP010000013">
    <property type="protein sequence ID" value="MDM7862116.1"/>
    <property type="molecule type" value="Genomic_DNA"/>
</dbReference>
<dbReference type="PANTHER" id="PTHR34595">
    <property type="entry name" value="BLR5612 PROTEIN"/>
    <property type="match status" value="1"/>
</dbReference>
<organism evidence="2 3">
    <name type="scientific">Alteromonas arenosi</name>
    <dbReference type="NCBI Taxonomy" id="3055817"/>
    <lineage>
        <taxon>Bacteria</taxon>
        <taxon>Pseudomonadati</taxon>
        <taxon>Pseudomonadota</taxon>
        <taxon>Gammaproteobacteria</taxon>
        <taxon>Alteromonadales</taxon>
        <taxon>Alteromonadaceae</taxon>
        <taxon>Alteromonas/Salinimonas group</taxon>
        <taxon>Alteromonas</taxon>
    </lineage>
</organism>
<sequence length="306" mass="35491">MLSRVANNLCWLGRYLERTENTARLINVNANLLLDLPRGITLGWEPIVDIVSGKAQFDQKYASAEEKSVITFMVSDSDYPGSLLSSLGYARENARTIREIIPREVWEQINELYLFTKEQGSKAIPRRTRYEFLTEIIESIQKITGILAGTMTHDEGYHFLRIGRNIERADMTTRIIDVRSASLLEKTENEQIAFENLQWMSVLKSLSGYQMYRREMRLRISRPDVLKFLLLEERFPRSLYHTLCAMKASLCHLPKPDAIISDITQVEKELLSANPQSLKQEKLHTFIDEMQFGLIRVFNTLSEVYF</sequence>
<dbReference type="InterPro" id="IPR051680">
    <property type="entry name" value="ATP-dep_Glu-Cys_Ligase-2"/>
</dbReference>
<dbReference type="RefSeq" id="WP_289366873.1">
    <property type="nucleotide sequence ID" value="NZ_JAUCBP010000013.1"/>
</dbReference>
<name>A0ABT7T0Z3_9ALTE</name>
<proteinExistence type="predicted"/>
<dbReference type="PANTHER" id="PTHR34595:SF7">
    <property type="entry name" value="SLL1039 PROTEIN"/>
    <property type="match status" value="1"/>
</dbReference>
<evidence type="ECO:0000313" key="3">
    <source>
        <dbReference type="Proteomes" id="UP001234343"/>
    </source>
</evidence>
<protein>
    <submittedName>
        <fullName evidence="2">Alpha-E domain-containing protein</fullName>
    </submittedName>
</protein>
<gene>
    <name evidence="2" type="ORF">QTP81_16040</name>
</gene>
<feature type="domain" description="DUF403" evidence="1">
    <location>
        <begin position="1"/>
        <end position="306"/>
    </location>
</feature>
<evidence type="ECO:0000259" key="1">
    <source>
        <dbReference type="Pfam" id="PF04168"/>
    </source>
</evidence>
<dbReference type="InterPro" id="IPR007296">
    <property type="entry name" value="DUF403"/>
</dbReference>
<reference evidence="2 3" key="1">
    <citation type="submission" date="2023-06" db="EMBL/GenBank/DDBJ databases">
        <title>Alteromonas sp. ASW11-36 isolated from intertidal sand.</title>
        <authorList>
            <person name="Li Y."/>
        </authorList>
    </citation>
    <scope>NUCLEOTIDE SEQUENCE [LARGE SCALE GENOMIC DNA]</scope>
    <source>
        <strain evidence="2 3">ASW11-36</strain>
    </source>
</reference>